<feature type="transmembrane region" description="Helical" evidence="7">
    <location>
        <begin position="118"/>
        <end position="139"/>
    </location>
</feature>
<sequence>MHALTATPAVAFPHDLPPLALSLAFAAAVAASFLIKLWLSSRQMRHVALHRAAVPAAFVGTVPLSAHQKAADYTLARGRIGTLHLAFDTLLLIGWTLLGGLDLLNRWTLSWLPDLGPMGYQIALLTAFALLSGLLDLPWSVYNTFRLEERFGFNRTTVRLFILDGLKGLAVGAALGLPIAALILWLMGAAGSAWWLWAWGAWMGFNLLMLVIYPTVIAPLFNKFEPLNDVTLRERVEALMTRCGFAAKGLFVMDGSRRSAHGNAYFTGLGASKRVVFFDTLLARLNPAEVEAVLAHELGHFKRRHVLQRMVLMFLLSLLGFALLGWLSGQASFYLSLGVRPNLDAPNDALALMLFMFALPPFTYFLTPLMSYWSRKHEFEADAYACEQASGQDLSAALLKLHEDNAGTLTPDPLFARVYYSHPPASERLAAIAQRAASPQVLAGRPA</sequence>
<accession>A0ABY6AU63</accession>
<feature type="transmembrane region" description="Helical" evidence="7">
    <location>
        <begin position="349"/>
        <end position="367"/>
    </location>
</feature>
<evidence type="ECO:0000256" key="3">
    <source>
        <dbReference type="ARBA" id="ARBA00022723"/>
    </source>
</evidence>
<reference evidence="10" key="1">
    <citation type="submission" date="2022-10" db="EMBL/GenBank/DDBJ databases">
        <title>Characterization and whole genome sequencing of a new Roseateles species, isolated from fresh water.</title>
        <authorList>
            <person name="Guliayeva D.Y."/>
            <person name="Akhremchuk A.E."/>
            <person name="Sikolenko M.A."/>
            <person name="Valentovich L.N."/>
            <person name="Sidarenka A.V."/>
        </authorList>
    </citation>
    <scope>NUCLEOTIDE SEQUENCE</scope>
    <source>
        <strain evidence="10">BIM B-1768</strain>
    </source>
</reference>
<keyword evidence="2" id="KW-0645">Protease</keyword>
<dbReference type="Gene3D" id="3.30.2010.10">
    <property type="entry name" value="Metalloproteases ('zincins'), catalytic domain"/>
    <property type="match status" value="1"/>
</dbReference>
<evidence type="ECO:0000256" key="1">
    <source>
        <dbReference type="ARBA" id="ARBA00001947"/>
    </source>
</evidence>
<keyword evidence="5" id="KW-0862">Zinc</keyword>
<dbReference type="EMBL" id="CP104562">
    <property type="protein sequence ID" value="UXH76387.1"/>
    <property type="molecule type" value="Genomic_DNA"/>
</dbReference>
<keyword evidence="6" id="KW-0482">Metalloprotease</keyword>
<proteinExistence type="predicted"/>
<evidence type="ECO:0000256" key="6">
    <source>
        <dbReference type="ARBA" id="ARBA00023049"/>
    </source>
</evidence>
<feature type="domain" description="Peptidase M48" evidence="8">
    <location>
        <begin position="227"/>
        <end position="435"/>
    </location>
</feature>
<gene>
    <name evidence="10" type="ORF">N4261_15105</name>
</gene>
<evidence type="ECO:0000259" key="8">
    <source>
        <dbReference type="Pfam" id="PF01435"/>
    </source>
</evidence>
<dbReference type="InterPro" id="IPR027057">
    <property type="entry name" value="CAXX_Prtase_1"/>
</dbReference>
<protein>
    <submittedName>
        <fullName evidence="10">M48 family metallopeptidase</fullName>
    </submittedName>
</protein>
<keyword evidence="7" id="KW-0812">Transmembrane</keyword>
<keyword evidence="11" id="KW-1185">Reference proteome</keyword>
<keyword evidence="4" id="KW-0378">Hydrolase</keyword>
<evidence type="ECO:0000256" key="2">
    <source>
        <dbReference type="ARBA" id="ARBA00022670"/>
    </source>
</evidence>
<evidence type="ECO:0000256" key="5">
    <source>
        <dbReference type="ARBA" id="ARBA00022833"/>
    </source>
</evidence>
<dbReference type="Proteomes" id="UP001064933">
    <property type="component" value="Chromosome"/>
</dbReference>
<keyword evidence="7" id="KW-1133">Transmembrane helix</keyword>
<dbReference type="CDD" id="cd07343">
    <property type="entry name" value="M48A_Zmpste24p_like"/>
    <property type="match status" value="1"/>
</dbReference>
<keyword evidence="7" id="KW-0472">Membrane</keyword>
<evidence type="ECO:0000313" key="11">
    <source>
        <dbReference type="Proteomes" id="UP001064933"/>
    </source>
</evidence>
<feature type="domain" description="CAAX prenyl protease 1 N-terminal" evidence="9">
    <location>
        <begin position="43"/>
        <end position="223"/>
    </location>
</feature>
<keyword evidence="3" id="KW-0479">Metal-binding</keyword>
<dbReference type="RefSeq" id="WP_261756118.1">
    <property type="nucleotide sequence ID" value="NZ_CP104562.2"/>
</dbReference>
<dbReference type="InterPro" id="IPR001915">
    <property type="entry name" value="Peptidase_M48"/>
</dbReference>
<dbReference type="Pfam" id="PF01435">
    <property type="entry name" value="Peptidase_M48"/>
    <property type="match status" value="1"/>
</dbReference>
<evidence type="ECO:0000313" key="10">
    <source>
        <dbReference type="EMBL" id="UXH76387.1"/>
    </source>
</evidence>
<feature type="transmembrane region" description="Helical" evidence="7">
    <location>
        <begin position="160"/>
        <end position="188"/>
    </location>
</feature>
<evidence type="ECO:0000259" key="9">
    <source>
        <dbReference type="Pfam" id="PF16491"/>
    </source>
</evidence>
<dbReference type="Pfam" id="PF16491">
    <property type="entry name" value="Peptidase_M48_N"/>
    <property type="match status" value="1"/>
</dbReference>
<name>A0ABY6AU63_9BURK</name>
<feature type="transmembrane region" description="Helical" evidence="7">
    <location>
        <begin position="80"/>
        <end position="98"/>
    </location>
</feature>
<comment type="cofactor">
    <cofactor evidence="1">
        <name>Zn(2+)</name>
        <dbReference type="ChEBI" id="CHEBI:29105"/>
    </cofactor>
</comment>
<dbReference type="PANTHER" id="PTHR10120">
    <property type="entry name" value="CAAX PRENYL PROTEASE 1"/>
    <property type="match status" value="1"/>
</dbReference>
<evidence type="ECO:0000256" key="4">
    <source>
        <dbReference type="ARBA" id="ARBA00022801"/>
    </source>
</evidence>
<organism evidence="10 11">
    <name type="scientific">Roseateles amylovorans</name>
    <dbReference type="NCBI Taxonomy" id="2978473"/>
    <lineage>
        <taxon>Bacteria</taxon>
        <taxon>Pseudomonadati</taxon>
        <taxon>Pseudomonadota</taxon>
        <taxon>Betaproteobacteria</taxon>
        <taxon>Burkholderiales</taxon>
        <taxon>Sphaerotilaceae</taxon>
        <taxon>Roseateles</taxon>
    </lineage>
</organism>
<feature type="transmembrane region" description="Helical" evidence="7">
    <location>
        <begin position="310"/>
        <end position="329"/>
    </location>
</feature>
<dbReference type="InterPro" id="IPR032456">
    <property type="entry name" value="Peptidase_M48_N"/>
</dbReference>
<feature type="transmembrane region" description="Helical" evidence="7">
    <location>
        <begin position="20"/>
        <end position="39"/>
    </location>
</feature>
<evidence type="ECO:0000256" key="7">
    <source>
        <dbReference type="SAM" id="Phobius"/>
    </source>
</evidence>
<feature type="transmembrane region" description="Helical" evidence="7">
    <location>
        <begin position="194"/>
        <end position="213"/>
    </location>
</feature>